<gene>
    <name evidence="1" type="ORF">RHMOL_Rhmol10G0160300</name>
</gene>
<comment type="caution">
    <text evidence="1">The sequence shown here is derived from an EMBL/GenBank/DDBJ whole genome shotgun (WGS) entry which is preliminary data.</text>
</comment>
<proteinExistence type="predicted"/>
<dbReference type="EMBL" id="CM046397">
    <property type="protein sequence ID" value="KAI8535267.1"/>
    <property type="molecule type" value="Genomic_DNA"/>
</dbReference>
<sequence>MVSSIFTDDVAKKDRAWRHDSDVVEEETAAAEVLEVANSPHRRPVKSWCLKEEEVSDDVYITKSLTDGDGRLTGNDAMKFFEMSKWETAKTETEHWLVCLYLFLCVVKYSAYVLLNAEHWLNWLEELCAYLAMNQRGNPVPIFTGFEMGEVSLMRNCGMLSYNYIKRGGGRLKKDDEEEKEKWKRKSEHEKQWEGTR</sequence>
<keyword evidence="2" id="KW-1185">Reference proteome</keyword>
<dbReference type="Proteomes" id="UP001062846">
    <property type="component" value="Chromosome 10"/>
</dbReference>
<evidence type="ECO:0000313" key="1">
    <source>
        <dbReference type="EMBL" id="KAI8535267.1"/>
    </source>
</evidence>
<evidence type="ECO:0000313" key="2">
    <source>
        <dbReference type="Proteomes" id="UP001062846"/>
    </source>
</evidence>
<protein>
    <submittedName>
        <fullName evidence="1">Uncharacterized protein</fullName>
    </submittedName>
</protein>
<organism evidence="1 2">
    <name type="scientific">Rhododendron molle</name>
    <name type="common">Chinese azalea</name>
    <name type="synonym">Azalea mollis</name>
    <dbReference type="NCBI Taxonomy" id="49168"/>
    <lineage>
        <taxon>Eukaryota</taxon>
        <taxon>Viridiplantae</taxon>
        <taxon>Streptophyta</taxon>
        <taxon>Embryophyta</taxon>
        <taxon>Tracheophyta</taxon>
        <taxon>Spermatophyta</taxon>
        <taxon>Magnoliopsida</taxon>
        <taxon>eudicotyledons</taxon>
        <taxon>Gunneridae</taxon>
        <taxon>Pentapetalae</taxon>
        <taxon>asterids</taxon>
        <taxon>Ericales</taxon>
        <taxon>Ericaceae</taxon>
        <taxon>Ericoideae</taxon>
        <taxon>Rhodoreae</taxon>
        <taxon>Rhododendron</taxon>
    </lineage>
</organism>
<accession>A0ACC0M322</accession>
<name>A0ACC0M322_RHOML</name>
<reference evidence="1" key="1">
    <citation type="submission" date="2022-02" db="EMBL/GenBank/DDBJ databases">
        <title>Plant Genome Project.</title>
        <authorList>
            <person name="Zhang R.-G."/>
        </authorList>
    </citation>
    <scope>NUCLEOTIDE SEQUENCE</scope>
    <source>
        <strain evidence="1">AT1</strain>
    </source>
</reference>